<reference evidence="1" key="2">
    <citation type="submission" date="2020-09" db="EMBL/GenBank/DDBJ databases">
        <authorList>
            <person name="Sun Q."/>
            <person name="Ohkuma M."/>
        </authorList>
    </citation>
    <scope>NUCLEOTIDE SEQUENCE</scope>
    <source>
        <strain evidence="1">JCM 3131</strain>
    </source>
</reference>
<proteinExistence type="predicted"/>
<reference evidence="1" key="1">
    <citation type="journal article" date="2014" name="Int. J. Syst. Evol. Microbiol.">
        <title>Complete genome sequence of Corynebacterium casei LMG S-19264T (=DSM 44701T), isolated from a smear-ripened cheese.</title>
        <authorList>
            <consortium name="US DOE Joint Genome Institute (JGI-PGF)"/>
            <person name="Walter F."/>
            <person name="Albersmeier A."/>
            <person name="Kalinowski J."/>
            <person name="Ruckert C."/>
        </authorList>
    </citation>
    <scope>NUCLEOTIDE SEQUENCE</scope>
    <source>
        <strain evidence="1">JCM 3131</strain>
    </source>
</reference>
<sequence>MEQGCGHLEYRSGELVGDSLTGWSLTVRQEIHAEFLTETEELVAWLAQHSGTEGVVGLACAYR</sequence>
<keyword evidence="2" id="KW-1185">Reference proteome</keyword>
<name>A0A918B9M7_9ACTN</name>
<gene>
    <name evidence="1" type="ORF">GCM10010145_06570</name>
</gene>
<dbReference type="AlphaFoldDB" id="A0A918B9M7"/>
<evidence type="ECO:0000313" key="2">
    <source>
        <dbReference type="Proteomes" id="UP000620156"/>
    </source>
</evidence>
<accession>A0A918B9M7</accession>
<protein>
    <submittedName>
        <fullName evidence="1">Uncharacterized protein</fullName>
    </submittedName>
</protein>
<evidence type="ECO:0000313" key="1">
    <source>
        <dbReference type="EMBL" id="GGQ41084.1"/>
    </source>
</evidence>
<dbReference type="EMBL" id="BMQK01000001">
    <property type="protein sequence ID" value="GGQ41084.1"/>
    <property type="molecule type" value="Genomic_DNA"/>
</dbReference>
<organism evidence="1 2">
    <name type="scientific">Streptomyces ruber</name>
    <dbReference type="NCBI Taxonomy" id="83378"/>
    <lineage>
        <taxon>Bacteria</taxon>
        <taxon>Bacillati</taxon>
        <taxon>Actinomycetota</taxon>
        <taxon>Actinomycetes</taxon>
        <taxon>Kitasatosporales</taxon>
        <taxon>Streptomycetaceae</taxon>
        <taxon>Streptomyces</taxon>
    </lineage>
</organism>
<dbReference type="Proteomes" id="UP000620156">
    <property type="component" value="Unassembled WGS sequence"/>
</dbReference>
<comment type="caution">
    <text evidence="1">The sequence shown here is derived from an EMBL/GenBank/DDBJ whole genome shotgun (WGS) entry which is preliminary data.</text>
</comment>
<dbReference type="RefSeq" id="WP_189215030.1">
    <property type="nucleotide sequence ID" value="NZ_BMQK01000001.1"/>
</dbReference>